<dbReference type="EMBL" id="CALLCH030000003">
    <property type="protein sequence ID" value="CAI4211900.1"/>
    <property type="molecule type" value="Genomic_DNA"/>
</dbReference>
<organism evidence="2 3">
    <name type="scientific">Parascedosporium putredinis</name>
    <dbReference type="NCBI Taxonomy" id="1442378"/>
    <lineage>
        <taxon>Eukaryota</taxon>
        <taxon>Fungi</taxon>
        <taxon>Dikarya</taxon>
        <taxon>Ascomycota</taxon>
        <taxon>Pezizomycotina</taxon>
        <taxon>Sordariomycetes</taxon>
        <taxon>Hypocreomycetidae</taxon>
        <taxon>Microascales</taxon>
        <taxon>Microascaceae</taxon>
        <taxon>Parascedosporium</taxon>
    </lineage>
</organism>
<protein>
    <submittedName>
        <fullName evidence="2">Uncharacterized protein</fullName>
    </submittedName>
</protein>
<keyword evidence="3" id="KW-1185">Reference proteome</keyword>
<accession>A0A9P1M6Y5</accession>
<comment type="caution">
    <text evidence="2">The sequence shown here is derived from an EMBL/GenBank/DDBJ whole genome shotgun (WGS) entry which is preliminary data.</text>
</comment>
<reference evidence="2" key="1">
    <citation type="submission" date="2022-11" db="EMBL/GenBank/DDBJ databases">
        <authorList>
            <person name="Scott C."/>
            <person name="Bruce N."/>
        </authorList>
    </citation>
    <scope>NUCLEOTIDE SEQUENCE</scope>
</reference>
<feature type="region of interest" description="Disordered" evidence="1">
    <location>
        <begin position="56"/>
        <end position="83"/>
    </location>
</feature>
<evidence type="ECO:0000256" key="1">
    <source>
        <dbReference type="SAM" id="MobiDB-lite"/>
    </source>
</evidence>
<name>A0A9P1M6Y5_9PEZI</name>
<gene>
    <name evidence="2" type="ORF">PPNO1_LOCUS1672</name>
</gene>
<evidence type="ECO:0000313" key="3">
    <source>
        <dbReference type="Proteomes" id="UP000838763"/>
    </source>
</evidence>
<proteinExistence type="predicted"/>
<evidence type="ECO:0000313" key="2">
    <source>
        <dbReference type="EMBL" id="CAI4211900.1"/>
    </source>
</evidence>
<sequence length="83" mass="9666">MPRSTQLYETVEEQECEISSAHLNLSLRRMRFPIRDQGKDTRRGKECNKRLMFMPSMRESPTQAYTEADEPQSDSVRGTSNKP</sequence>
<dbReference type="Proteomes" id="UP000838763">
    <property type="component" value="Unassembled WGS sequence"/>
</dbReference>
<feature type="compositionally biased region" description="Polar residues" evidence="1">
    <location>
        <begin position="73"/>
        <end position="83"/>
    </location>
</feature>
<dbReference type="AlphaFoldDB" id="A0A9P1M6Y5"/>